<name>A0AAD9KVF5_RIDPI</name>
<reference evidence="1" key="1">
    <citation type="journal article" date="2023" name="Mol. Biol. Evol.">
        <title>Third-Generation Sequencing Reveals the Adaptive Role of the Epigenome in Three Deep-Sea Polychaetes.</title>
        <authorList>
            <person name="Perez M."/>
            <person name="Aroh O."/>
            <person name="Sun Y."/>
            <person name="Lan Y."/>
            <person name="Juniper S.K."/>
            <person name="Young C.R."/>
            <person name="Angers B."/>
            <person name="Qian P.Y."/>
        </authorList>
    </citation>
    <scope>NUCLEOTIDE SEQUENCE</scope>
    <source>
        <strain evidence="1">R07B-5</strain>
    </source>
</reference>
<proteinExistence type="predicted"/>
<dbReference type="AlphaFoldDB" id="A0AAD9KVF5"/>
<sequence length="61" mass="7225">MVKSKLSKVASVIYKVSHCIDHSSMRILYCSLFLHQLMYCCEIWGNTCDKHTMYYINTEKE</sequence>
<gene>
    <name evidence="1" type="ORF">NP493_557g01002</name>
</gene>
<accession>A0AAD9KVF5</accession>
<dbReference type="Proteomes" id="UP001209878">
    <property type="component" value="Unassembled WGS sequence"/>
</dbReference>
<keyword evidence="2" id="KW-1185">Reference proteome</keyword>
<dbReference type="EMBL" id="JAODUO010000557">
    <property type="protein sequence ID" value="KAK2178171.1"/>
    <property type="molecule type" value="Genomic_DNA"/>
</dbReference>
<comment type="caution">
    <text evidence="1">The sequence shown here is derived from an EMBL/GenBank/DDBJ whole genome shotgun (WGS) entry which is preliminary data.</text>
</comment>
<organism evidence="1 2">
    <name type="scientific">Ridgeia piscesae</name>
    <name type="common">Tubeworm</name>
    <dbReference type="NCBI Taxonomy" id="27915"/>
    <lineage>
        <taxon>Eukaryota</taxon>
        <taxon>Metazoa</taxon>
        <taxon>Spiralia</taxon>
        <taxon>Lophotrochozoa</taxon>
        <taxon>Annelida</taxon>
        <taxon>Polychaeta</taxon>
        <taxon>Sedentaria</taxon>
        <taxon>Canalipalpata</taxon>
        <taxon>Sabellida</taxon>
        <taxon>Siboglinidae</taxon>
        <taxon>Ridgeia</taxon>
    </lineage>
</organism>
<evidence type="ECO:0000313" key="2">
    <source>
        <dbReference type="Proteomes" id="UP001209878"/>
    </source>
</evidence>
<protein>
    <submittedName>
        <fullName evidence="1">Uncharacterized protein</fullName>
    </submittedName>
</protein>
<evidence type="ECO:0000313" key="1">
    <source>
        <dbReference type="EMBL" id="KAK2178171.1"/>
    </source>
</evidence>